<dbReference type="SUPFAM" id="SSF52402">
    <property type="entry name" value="Adenine nucleotide alpha hydrolases-like"/>
    <property type="match status" value="1"/>
</dbReference>
<sequence length="155" mass="16153">MARQRIVVGLDASAAARDALWWAVREAARTGARVLVVTAWPAADRALARDRDGLFEARLDLHRMQRDRIAEAVAGVSPRPPIARELVLADPVTALSHAAAIADVVVIGSDTATGLRGDSVAAALAHQLARRGHPAVLVVATAKVAEPGPVLTTAA</sequence>
<dbReference type="Gene3D" id="3.40.50.620">
    <property type="entry name" value="HUPs"/>
    <property type="match status" value="1"/>
</dbReference>
<feature type="domain" description="UspA" evidence="1">
    <location>
        <begin position="4"/>
        <end position="139"/>
    </location>
</feature>
<dbReference type="RefSeq" id="WP_308718663.1">
    <property type="nucleotide sequence ID" value="NZ_JAVHUY010000089.1"/>
</dbReference>
<dbReference type="CDD" id="cd00293">
    <property type="entry name" value="USP-like"/>
    <property type="match status" value="1"/>
</dbReference>
<reference evidence="2 3" key="1">
    <citation type="submission" date="2023-08" db="EMBL/GenBank/DDBJ databases">
        <title>Phytohabitans sansha sp. nov., isolated from marine sediment.</title>
        <authorList>
            <person name="Zhao Y."/>
            <person name="Yi K."/>
        </authorList>
    </citation>
    <scope>NUCLEOTIDE SEQUENCE [LARGE SCALE GENOMIC DNA]</scope>
    <source>
        <strain evidence="2 3">ZYX-F-186</strain>
    </source>
</reference>
<dbReference type="Pfam" id="PF00582">
    <property type="entry name" value="Usp"/>
    <property type="match status" value="1"/>
</dbReference>
<dbReference type="Proteomes" id="UP001230908">
    <property type="component" value="Unassembled WGS sequence"/>
</dbReference>
<protein>
    <submittedName>
        <fullName evidence="2">Universal stress protein</fullName>
    </submittedName>
</protein>
<gene>
    <name evidence="2" type="ORF">RB614_43990</name>
</gene>
<dbReference type="EMBL" id="JAVHUY010000089">
    <property type="protein sequence ID" value="MDQ7911469.1"/>
    <property type="molecule type" value="Genomic_DNA"/>
</dbReference>
<accession>A0ABU0ZYV6</accession>
<comment type="caution">
    <text evidence="2">The sequence shown here is derived from an EMBL/GenBank/DDBJ whole genome shotgun (WGS) entry which is preliminary data.</text>
</comment>
<organism evidence="2 3">
    <name type="scientific">Phytohabitans maris</name>
    <dbReference type="NCBI Taxonomy" id="3071409"/>
    <lineage>
        <taxon>Bacteria</taxon>
        <taxon>Bacillati</taxon>
        <taxon>Actinomycetota</taxon>
        <taxon>Actinomycetes</taxon>
        <taxon>Micromonosporales</taxon>
        <taxon>Micromonosporaceae</taxon>
    </lineage>
</organism>
<evidence type="ECO:0000313" key="2">
    <source>
        <dbReference type="EMBL" id="MDQ7911469.1"/>
    </source>
</evidence>
<dbReference type="InterPro" id="IPR006016">
    <property type="entry name" value="UspA"/>
</dbReference>
<proteinExistence type="predicted"/>
<keyword evidence="3" id="KW-1185">Reference proteome</keyword>
<dbReference type="InterPro" id="IPR014729">
    <property type="entry name" value="Rossmann-like_a/b/a_fold"/>
</dbReference>
<evidence type="ECO:0000313" key="3">
    <source>
        <dbReference type="Proteomes" id="UP001230908"/>
    </source>
</evidence>
<evidence type="ECO:0000259" key="1">
    <source>
        <dbReference type="Pfam" id="PF00582"/>
    </source>
</evidence>
<name>A0ABU0ZYV6_9ACTN</name>